<comment type="similarity">
    <text evidence="9">Belongs to the peroxiredoxin family. BCP/PrxQ subfamily.</text>
</comment>
<comment type="function">
    <text evidence="1">Thiol-specific peroxidase that catalyzes the reduction of hydrogen peroxide and organic hydroperoxides to water and alcohols, respectively. Plays a role in cell protection against oxidative stress by detoxifying peroxides and as sensor of hydrogen peroxide-mediated signaling events.</text>
</comment>
<evidence type="ECO:0000256" key="5">
    <source>
        <dbReference type="ARBA" id="ARBA00023002"/>
    </source>
</evidence>
<evidence type="ECO:0000256" key="4">
    <source>
        <dbReference type="ARBA" id="ARBA00022862"/>
    </source>
</evidence>
<evidence type="ECO:0000259" key="13">
    <source>
        <dbReference type="PROSITE" id="PS51352"/>
    </source>
</evidence>
<evidence type="ECO:0000256" key="6">
    <source>
        <dbReference type="ARBA" id="ARBA00023157"/>
    </source>
</evidence>
<evidence type="ECO:0000256" key="8">
    <source>
        <dbReference type="ARBA" id="ARBA00032824"/>
    </source>
</evidence>
<sequence length="203" mass="23049">MRSLLLFLGLLIGQFNLAQAQTERLIEGEKAPKTTFEAIDGESYKLKELLKENDRVLITFLRPTWCPVCNFRTHELKDNYEALKAQGYAVIVVYPSPKDRLKALAEDAELPFIVVADPDEELFEAYKIEKSAGKVRNSIFSKKVRKAAKKGKKAYDGEKYPKKGNRPGPIIPADFVIQDNQELKQVHYGKNIADHITIKSLLK</sequence>
<evidence type="ECO:0000256" key="11">
    <source>
        <dbReference type="ARBA" id="ARBA00049091"/>
    </source>
</evidence>
<keyword evidence="7" id="KW-0676">Redox-active center</keyword>
<dbReference type="PANTHER" id="PTHR42801">
    <property type="entry name" value="THIOREDOXIN-DEPENDENT PEROXIDE REDUCTASE"/>
    <property type="match status" value="1"/>
</dbReference>
<dbReference type="STRING" id="984262.SGRA_2262"/>
<dbReference type="Pfam" id="PF00578">
    <property type="entry name" value="AhpC-TSA"/>
    <property type="match status" value="1"/>
</dbReference>
<comment type="catalytic activity">
    <reaction evidence="11">
        <text>a hydroperoxide + [thioredoxin]-dithiol = an alcohol + [thioredoxin]-disulfide + H2O</text>
        <dbReference type="Rhea" id="RHEA:62620"/>
        <dbReference type="Rhea" id="RHEA-COMP:10698"/>
        <dbReference type="Rhea" id="RHEA-COMP:10700"/>
        <dbReference type="ChEBI" id="CHEBI:15377"/>
        <dbReference type="ChEBI" id="CHEBI:29950"/>
        <dbReference type="ChEBI" id="CHEBI:30879"/>
        <dbReference type="ChEBI" id="CHEBI:35924"/>
        <dbReference type="ChEBI" id="CHEBI:50058"/>
        <dbReference type="EC" id="1.11.1.24"/>
    </reaction>
</comment>
<evidence type="ECO:0000256" key="10">
    <source>
        <dbReference type="ARBA" id="ARBA00042639"/>
    </source>
</evidence>
<dbReference type="HOGENOM" id="CLU_084744_1_0_10"/>
<protein>
    <recommendedName>
        <fullName evidence="2">thioredoxin-dependent peroxiredoxin</fullName>
        <ecNumber evidence="2">1.11.1.24</ecNumber>
    </recommendedName>
    <alternativeName>
        <fullName evidence="8">Thioredoxin peroxidase</fullName>
    </alternativeName>
    <alternativeName>
        <fullName evidence="10">Thioredoxin-dependent peroxiredoxin Bcp</fullName>
    </alternativeName>
</protein>
<evidence type="ECO:0000256" key="7">
    <source>
        <dbReference type="ARBA" id="ARBA00023284"/>
    </source>
</evidence>
<feature type="chain" id="PRO_5003603867" description="thioredoxin-dependent peroxiredoxin" evidence="12">
    <location>
        <begin position="21"/>
        <end position="203"/>
    </location>
</feature>
<dbReference type="AlphaFoldDB" id="H6L3P3"/>
<evidence type="ECO:0000256" key="1">
    <source>
        <dbReference type="ARBA" id="ARBA00003330"/>
    </source>
</evidence>
<dbReference type="InterPro" id="IPR036249">
    <property type="entry name" value="Thioredoxin-like_sf"/>
</dbReference>
<feature type="signal peptide" evidence="12">
    <location>
        <begin position="1"/>
        <end position="20"/>
    </location>
</feature>
<dbReference type="OrthoDB" id="9809746at2"/>
<dbReference type="InterPro" id="IPR050924">
    <property type="entry name" value="Peroxiredoxin_BCP/PrxQ"/>
</dbReference>
<keyword evidence="6" id="KW-1015">Disulfide bond</keyword>
<accession>H6L3P3</accession>
<gene>
    <name evidence="14" type="ordered locus">SGRA_2262</name>
</gene>
<dbReference type="EMBL" id="CP002831">
    <property type="protein sequence ID" value="AFC24991.1"/>
    <property type="molecule type" value="Genomic_DNA"/>
</dbReference>
<keyword evidence="12" id="KW-0732">Signal</keyword>
<evidence type="ECO:0000256" key="12">
    <source>
        <dbReference type="SAM" id="SignalP"/>
    </source>
</evidence>
<keyword evidence="15" id="KW-1185">Reference proteome</keyword>
<reference evidence="14 15" key="1">
    <citation type="journal article" date="2012" name="Stand. Genomic Sci.">
        <title>Complete genome sequencing and analysis of Saprospira grandis str. Lewin, a predatory marine bacterium.</title>
        <authorList>
            <person name="Saw J.H."/>
            <person name="Yuryev A."/>
            <person name="Kanbe M."/>
            <person name="Hou S."/>
            <person name="Young A.G."/>
            <person name="Aizawa S."/>
            <person name="Alam M."/>
        </authorList>
    </citation>
    <scope>NUCLEOTIDE SEQUENCE [LARGE SCALE GENOMIC DNA]</scope>
    <source>
        <strain evidence="14 15">Lewin</strain>
    </source>
</reference>
<dbReference type="GO" id="GO:0008379">
    <property type="term" value="F:thioredoxin peroxidase activity"/>
    <property type="evidence" value="ECO:0007669"/>
    <property type="project" value="TreeGrafter"/>
</dbReference>
<dbReference type="InterPro" id="IPR000866">
    <property type="entry name" value="AhpC/TSA"/>
</dbReference>
<feature type="domain" description="Thioredoxin" evidence="13">
    <location>
        <begin position="25"/>
        <end position="185"/>
    </location>
</feature>
<dbReference type="InterPro" id="IPR013766">
    <property type="entry name" value="Thioredoxin_domain"/>
</dbReference>
<dbReference type="GO" id="GO:0034599">
    <property type="term" value="P:cellular response to oxidative stress"/>
    <property type="evidence" value="ECO:0007669"/>
    <property type="project" value="TreeGrafter"/>
</dbReference>
<proteinExistence type="inferred from homology"/>
<dbReference type="SUPFAM" id="SSF52833">
    <property type="entry name" value="Thioredoxin-like"/>
    <property type="match status" value="1"/>
</dbReference>
<keyword evidence="3" id="KW-0575">Peroxidase</keyword>
<evidence type="ECO:0000313" key="15">
    <source>
        <dbReference type="Proteomes" id="UP000007519"/>
    </source>
</evidence>
<dbReference type="GO" id="GO:0005737">
    <property type="term" value="C:cytoplasm"/>
    <property type="evidence" value="ECO:0007669"/>
    <property type="project" value="TreeGrafter"/>
</dbReference>
<dbReference type="EC" id="1.11.1.24" evidence="2"/>
<dbReference type="Proteomes" id="UP000007519">
    <property type="component" value="Chromosome"/>
</dbReference>
<keyword evidence="4" id="KW-0049">Antioxidant</keyword>
<evidence type="ECO:0000313" key="14">
    <source>
        <dbReference type="EMBL" id="AFC24991.1"/>
    </source>
</evidence>
<name>H6L3P3_SAPGL</name>
<dbReference type="PROSITE" id="PS51352">
    <property type="entry name" value="THIOREDOXIN_2"/>
    <property type="match status" value="1"/>
</dbReference>
<evidence type="ECO:0000256" key="9">
    <source>
        <dbReference type="ARBA" id="ARBA00038489"/>
    </source>
</evidence>
<keyword evidence="5" id="KW-0560">Oxidoreductase</keyword>
<evidence type="ECO:0000256" key="3">
    <source>
        <dbReference type="ARBA" id="ARBA00022559"/>
    </source>
</evidence>
<evidence type="ECO:0000256" key="2">
    <source>
        <dbReference type="ARBA" id="ARBA00013017"/>
    </source>
</evidence>
<dbReference type="KEGG" id="sgn:SGRA_2262"/>
<dbReference type="RefSeq" id="WP_015692606.1">
    <property type="nucleotide sequence ID" value="NC_016940.1"/>
</dbReference>
<dbReference type="eggNOG" id="COG1225">
    <property type="taxonomic scope" value="Bacteria"/>
</dbReference>
<dbReference type="PANTHER" id="PTHR42801:SF7">
    <property type="entry name" value="SLL1159 PROTEIN"/>
    <property type="match status" value="1"/>
</dbReference>
<dbReference type="GO" id="GO:0045454">
    <property type="term" value="P:cell redox homeostasis"/>
    <property type="evidence" value="ECO:0007669"/>
    <property type="project" value="TreeGrafter"/>
</dbReference>
<dbReference type="Gene3D" id="3.40.30.10">
    <property type="entry name" value="Glutaredoxin"/>
    <property type="match status" value="1"/>
</dbReference>
<organism evidence="14 15">
    <name type="scientific">Saprospira grandis (strain Lewin)</name>
    <dbReference type="NCBI Taxonomy" id="984262"/>
    <lineage>
        <taxon>Bacteria</taxon>
        <taxon>Pseudomonadati</taxon>
        <taxon>Bacteroidota</taxon>
        <taxon>Saprospiria</taxon>
        <taxon>Saprospirales</taxon>
        <taxon>Saprospiraceae</taxon>
        <taxon>Saprospira</taxon>
    </lineage>
</organism>